<evidence type="ECO:0000256" key="5">
    <source>
        <dbReference type="PIRSR" id="PIRSR600760-2"/>
    </source>
</evidence>
<dbReference type="STRING" id="351160.RRC40"/>
<evidence type="ECO:0000313" key="7">
    <source>
        <dbReference type="Proteomes" id="UP000000663"/>
    </source>
</evidence>
<dbReference type="eggNOG" id="arCOG01349">
    <property type="taxonomic scope" value="Archaea"/>
</dbReference>
<dbReference type="PANTHER" id="PTHR20854">
    <property type="entry name" value="INOSITOL MONOPHOSPHATASE"/>
    <property type="match status" value="1"/>
</dbReference>
<protein>
    <recommendedName>
        <fullName evidence="2">fructose-bisphosphatase</fullName>
        <ecNumber evidence="2">3.1.3.11</ecNumber>
    </recommendedName>
</protein>
<keyword evidence="6" id="KW-0378">Hydrolase</keyword>
<evidence type="ECO:0000256" key="2">
    <source>
        <dbReference type="ARBA" id="ARBA00013093"/>
    </source>
</evidence>
<dbReference type="Gene3D" id="3.40.190.80">
    <property type="match status" value="1"/>
</dbReference>
<proteinExistence type="inferred from homology"/>
<feature type="binding site" evidence="5">
    <location>
        <position position="87"/>
    </location>
    <ligand>
        <name>Mg(2+)</name>
        <dbReference type="ChEBI" id="CHEBI:18420"/>
        <label>1</label>
        <note>catalytic</note>
    </ligand>
</feature>
<dbReference type="GO" id="GO:0006020">
    <property type="term" value="P:inositol metabolic process"/>
    <property type="evidence" value="ECO:0007669"/>
    <property type="project" value="TreeGrafter"/>
</dbReference>
<dbReference type="PANTHER" id="PTHR20854:SF4">
    <property type="entry name" value="INOSITOL-1-MONOPHOSPHATASE-RELATED"/>
    <property type="match status" value="1"/>
</dbReference>
<keyword evidence="5" id="KW-0460">Magnesium</keyword>
<keyword evidence="3" id="KW-0119">Carbohydrate metabolism</keyword>
<gene>
    <name evidence="6" type="primary">suhB</name>
    <name evidence="6" type="ORF">RRC40</name>
</gene>
<dbReference type="AlphaFoldDB" id="Q0W1B8"/>
<dbReference type="RefSeq" id="WP_012034764.1">
    <property type="nucleotide sequence ID" value="NC_009464.1"/>
</dbReference>
<comment type="cofactor">
    <cofactor evidence="5">
        <name>Mg(2+)</name>
        <dbReference type="ChEBI" id="CHEBI:18420"/>
    </cofactor>
</comment>
<dbReference type="GeneID" id="5144511"/>
<dbReference type="GO" id="GO:0046872">
    <property type="term" value="F:metal ion binding"/>
    <property type="evidence" value="ECO:0007669"/>
    <property type="project" value="UniProtKB-KW"/>
</dbReference>
<comment type="similarity">
    <text evidence="4">Belongs to the inositol monophosphatase superfamily. FBPase class 4 family.</text>
</comment>
<evidence type="ECO:0000256" key="3">
    <source>
        <dbReference type="ARBA" id="ARBA00023277"/>
    </source>
</evidence>
<accession>Q0W1B8</accession>
<dbReference type="KEGG" id="rci:RRC40"/>
<keyword evidence="5" id="KW-0479">Metal-binding</keyword>
<evidence type="ECO:0000256" key="4">
    <source>
        <dbReference type="ARBA" id="ARBA00038103"/>
    </source>
</evidence>
<reference evidence="6 7" key="1">
    <citation type="journal article" date="2006" name="Science">
        <title>Genome of rice cluster I archaea -- the key methane producers in the rice rhizosphere.</title>
        <authorList>
            <person name="Erkel C."/>
            <person name="Kube M."/>
            <person name="Reinhardt R."/>
            <person name="Liesack W."/>
        </authorList>
    </citation>
    <scope>NUCLEOTIDE SEQUENCE [LARGE SCALE GENOMIC DNA]</scope>
    <source>
        <strain evidence="7">DSM 22066 / NBRC 105507 / MRE50</strain>
    </source>
</reference>
<dbReference type="SUPFAM" id="SSF56655">
    <property type="entry name" value="Carbohydrate phosphatase"/>
    <property type="match status" value="1"/>
</dbReference>
<evidence type="ECO:0000256" key="1">
    <source>
        <dbReference type="ARBA" id="ARBA00001273"/>
    </source>
</evidence>
<organism evidence="6 7">
    <name type="scientific">Methanocella arvoryzae (strain DSM 22066 / NBRC 105507 / MRE50)</name>
    <dbReference type="NCBI Taxonomy" id="351160"/>
    <lineage>
        <taxon>Archaea</taxon>
        <taxon>Methanobacteriati</taxon>
        <taxon>Methanobacteriota</taxon>
        <taxon>Stenosarchaea group</taxon>
        <taxon>Methanomicrobia</taxon>
        <taxon>Methanocellales</taxon>
        <taxon>Methanocellaceae</taxon>
        <taxon>Methanocella</taxon>
    </lineage>
</organism>
<dbReference type="EC" id="3.1.3.11" evidence="2"/>
<name>Q0W1B8_METAR</name>
<dbReference type="OrthoDB" id="58111at2157"/>
<evidence type="ECO:0000313" key="6">
    <source>
        <dbReference type="EMBL" id="CAJ37825.1"/>
    </source>
</evidence>
<keyword evidence="7" id="KW-1185">Reference proteome</keyword>
<feature type="binding site" evidence="5">
    <location>
        <position position="90"/>
    </location>
    <ligand>
        <name>Mg(2+)</name>
        <dbReference type="ChEBI" id="CHEBI:18420"/>
        <label>2</label>
    </ligand>
</feature>
<dbReference type="GO" id="GO:0042132">
    <property type="term" value="F:fructose 1,6-bisphosphate 1-phosphatase activity"/>
    <property type="evidence" value="ECO:0007669"/>
    <property type="project" value="UniProtKB-EC"/>
</dbReference>
<dbReference type="GO" id="GO:0007165">
    <property type="term" value="P:signal transduction"/>
    <property type="evidence" value="ECO:0007669"/>
    <property type="project" value="TreeGrafter"/>
</dbReference>
<dbReference type="Gene3D" id="3.30.540.10">
    <property type="entry name" value="Fructose-1,6-Bisphosphatase, subunit A, domain 1"/>
    <property type="match status" value="1"/>
</dbReference>
<sequence length="271" mass="29571">MDDLSLVRRMAEQVRDATADYAADHKDFTDIITHRPRDVTRRIDMAAEEALDEAVIREGLKARIISEEIGERIVPAGAMPELTLLCDPVDGSNNFVSGITYYCTTLTLSRKPDGATFADLDAAAVSSPHMGTFYAARDRGAFLGDRPIKAVRTGYKPIYSIYVYGSGTIPLGIIKLQERDCIVRTMGSIALDICMVARGSFDAVIDTRNKVSGYDVMAAGLILQESGGNFSLLNGWSPDDLPLNSAGLSIIGAVDEKTRDRILLELEKYPD</sequence>
<dbReference type="InterPro" id="IPR000760">
    <property type="entry name" value="Inositol_monophosphatase-like"/>
</dbReference>
<feature type="binding site" evidence="5">
    <location>
        <position position="67"/>
    </location>
    <ligand>
        <name>Mg(2+)</name>
        <dbReference type="ChEBI" id="CHEBI:18420"/>
        <label>1</label>
        <note>catalytic</note>
    </ligand>
</feature>
<dbReference type="Pfam" id="PF00459">
    <property type="entry name" value="Inositol_P"/>
    <property type="match status" value="1"/>
</dbReference>
<comment type="catalytic activity">
    <reaction evidence="1">
        <text>beta-D-fructose 1,6-bisphosphate + H2O = beta-D-fructose 6-phosphate + phosphate</text>
        <dbReference type="Rhea" id="RHEA:11064"/>
        <dbReference type="ChEBI" id="CHEBI:15377"/>
        <dbReference type="ChEBI" id="CHEBI:32966"/>
        <dbReference type="ChEBI" id="CHEBI:43474"/>
        <dbReference type="ChEBI" id="CHEBI:57634"/>
        <dbReference type="EC" id="3.1.3.11"/>
    </reaction>
</comment>
<dbReference type="EMBL" id="AM114193">
    <property type="protein sequence ID" value="CAJ37825.1"/>
    <property type="molecule type" value="Genomic_DNA"/>
</dbReference>
<dbReference type="Proteomes" id="UP000000663">
    <property type="component" value="Chromosome"/>
</dbReference>
<dbReference type="GO" id="GO:0008934">
    <property type="term" value="F:inositol monophosphate 1-phosphatase activity"/>
    <property type="evidence" value="ECO:0007669"/>
    <property type="project" value="TreeGrafter"/>
</dbReference>
<feature type="binding site" evidence="5">
    <location>
        <position position="215"/>
    </location>
    <ligand>
        <name>Mg(2+)</name>
        <dbReference type="ChEBI" id="CHEBI:18420"/>
        <label>1</label>
        <note>catalytic</note>
    </ligand>
</feature>
<dbReference type="PRINTS" id="PR00377">
    <property type="entry name" value="IMPHPHTASES"/>
</dbReference>